<evidence type="ECO:0000256" key="1">
    <source>
        <dbReference type="SAM" id="MobiDB-lite"/>
    </source>
</evidence>
<name>A0ABQ8E466_BRANA</name>
<dbReference type="PANTHER" id="PTHR38937:SF2">
    <property type="entry name" value="MEMBRANE PROTEIN OF ER BODY-LIKE PROTEIN ISOFORM X1"/>
    <property type="match status" value="1"/>
</dbReference>
<evidence type="ECO:0008006" key="5">
    <source>
        <dbReference type="Google" id="ProtNLM"/>
    </source>
</evidence>
<feature type="compositionally biased region" description="Basic and acidic residues" evidence="1">
    <location>
        <begin position="141"/>
        <end position="174"/>
    </location>
</feature>
<evidence type="ECO:0000313" key="3">
    <source>
        <dbReference type="EMBL" id="KAH0935678.1"/>
    </source>
</evidence>
<keyword evidence="2" id="KW-1133">Transmembrane helix</keyword>
<dbReference type="PANTHER" id="PTHR38937">
    <property type="entry name" value="MEMBRANE PROTEIN OF ER BODY-LIKE PROTEIN"/>
    <property type="match status" value="1"/>
</dbReference>
<feature type="region of interest" description="Disordered" evidence="1">
    <location>
        <begin position="131"/>
        <end position="182"/>
    </location>
</feature>
<keyword evidence="2" id="KW-0812">Transmembrane</keyword>
<evidence type="ECO:0000256" key="2">
    <source>
        <dbReference type="SAM" id="Phobius"/>
    </source>
</evidence>
<sequence>MAFAEVMELTTGTEKHHQEVEMEEEEDQVVGLERKTSSLAHEKRPDSADSSTITTTNTSSSSSFSGDGERVTIESLEIYESAEKEIGFHGEHDDVNNGNVYLDVHQGIWKCHHCDWTYREESLLCFETKGSESSDAESDDHESHTVDHLNGKKKVTEFEKGSSSEENKGSREIDEVQDDDIPEEVEVIEEEEVDIEHVKDYKAKELVENQKTPDLLCPKCKNCITKVVVLKKRVLLRKKVALKKNKQNNPNVPERPAATRPTGTDDNLRSEDNMKSAVSSENPIPGSFFYKCLSCFSIFNIEPIVVGSNPVPPSEVNVGINTRLKPQQEPTGCSNWIVSMIGIKKNEQLEDKGEAMPSVPEDNRPRDNHTPLVVDTAAPPPVQDDAVTLIQDKVRLSPIQPQHDVNVPKAMSSGPSDSRVDIRQLPVTSLLGETPADPLLPQVVERRKPEILKSVVYGGLTEAITSLGVISSAAGSGASTLNILVLGLANLFGGLILIIHNLQELREEEPIIETTDDNGEEETRYKRLLGRRENFMLHATLAILSFIITGLLPPVVYYFSFRETHNKDYKVASVFSASLICISFLALAKAHVRSPRGSYLKSVLYYAANAVSVSGITYVVGNVVNQLLEKYGWSDGKKPPKKKGRLTPMRSPIPVSNPVTLAEPLLITPVVEGRKVEILKSIVYGGLAEAITSLGVISSAAGSGASTLNILVLGLANLFGGLVLIIHNLHEIRKEEPIRETTAESQTNGQKETRYKRLLGRRENFMLHATIAILSFIITGLLPPVVYYFSFSKTHNKDYKVASVFGASLICIALLALAKAHVRNPRSSYLKSVMYYAITAVSVSGITYVVGNVVNQLIEKYGWSDGSETPAGEMMLSLMGRKAGGFGYSSSY</sequence>
<organism evidence="3 4">
    <name type="scientific">Brassica napus</name>
    <name type="common">Rape</name>
    <dbReference type="NCBI Taxonomy" id="3708"/>
    <lineage>
        <taxon>Eukaryota</taxon>
        <taxon>Viridiplantae</taxon>
        <taxon>Streptophyta</taxon>
        <taxon>Embryophyta</taxon>
        <taxon>Tracheophyta</taxon>
        <taxon>Spermatophyta</taxon>
        <taxon>Magnoliopsida</taxon>
        <taxon>eudicotyledons</taxon>
        <taxon>Gunneridae</taxon>
        <taxon>Pentapetalae</taxon>
        <taxon>rosids</taxon>
        <taxon>malvids</taxon>
        <taxon>Brassicales</taxon>
        <taxon>Brassicaceae</taxon>
        <taxon>Brassiceae</taxon>
        <taxon>Brassica</taxon>
    </lineage>
</organism>
<protein>
    <recommendedName>
        <fullName evidence="5">Membrane protein of ER body-like protein</fullName>
    </recommendedName>
</protein>
<dbReference type="Proteomes" id="UP000824890">
    <property type="component" value="Unassembled WGS sequence"/>
</dbReference>
<feature type="transmembrane region" description="Helical" evidence="2">
    <location>
        <begin position="571"/>
        <end position="592"/>
    </location>
</feature>
<feature type="transmembrane region" description="Helical" evidence="2">
    <location>
        <begin position="708"/>
        <end position="729"/>
    </location>
</feature>
<feature type="transmembrane region" description="Helical" evidence="2">
    <location>
        <begin position="801"/>
        <end position="821"/>
    </location>
</feature>
<evidence type="ECO:0000313" key="4">
    <source>
        <dbReference type="Proteomes" id="UP000824890"/>
    </source>
</evidence>
<dbReference type="EMBL" id="JAGKQM010000003">
    <property type="protein sequence ID" value="KAH0935678.1"/>
    <property type="molecule type" value="Genomic_DNA"/>
</dbReference>
<dbReference type="InterPro" id="IPR052843">
    <property type="entry name" value="ER_body_metal_sequester"/>
</dbReference>
<feature type="transmembrane region" description="Helical" evidence="2">
    <location>
        <begin position="535"/>
        <end position="559"/>
    </location>
</feature>
<comment type="caution">
    <text evidence="3">The sequence shown here is derived from an EMBL/GenBank/DDBJ whole genome shotgun (WGS) entry which is preliminary data.</text>
</comment>
<gene>
    <name evidence="3" type="ORF">HID58_012795</name>
</gene>
<reference evidence="3 4" key="1">
    <citation type="submission" date="2021-05" db="EMBL/GenBank/DDBJ databases">
        <title>Genome Assembly of Synthetic Allotetraploid Brassica napus Reveals Homoeologous Exchanges between Subgenomes.</title>
        <authorList>
            <person name="Davis J.T."/>
        </authorList>
    </citation>
    <scope>NUCLEOTIDE SEQUENCE [LARGE SCALE GENOMIC DNA]</scope>
    <source>
        <strain evidence="4">cv. Da-Ae</strain>
        <tissue evidence="3">Seedling</tissue>
    </source>
</reference>
<proteinExistence type="predicted"/>
<dbReference type="CDD" id="cd01059">
    <property type="entry name" value="CCC1_like"/>
    <property type="match status" value="1"/>
</dbReference>
<feature type="region of interest" description="Disordered" evidence="1">
    <location>
        <begin position="1"/>
        <end position="69"/>
    </location>
</feature>
<feature type="compositionally biased region" description="Low complexity" evidence="1">
    <location>
        <begin position="48"/>
        <end position="65"/>
    </location>
</feature>
<feature type="region of interest" description="Disordered" evidence="1">
    <location>
        <begin position="242"/>
        <end position="280"/>
    </location>
</feature>
<accession>A0ABQ8E466</accession>
<feature type="transmembrane region" description="Helical" evidence="2">
    <location>
        <begin position="604"/>
        <end position="624"/>
    </location>
</feature>
<feature type="transmembrane region" description="Helical" evidence="2">
    <location>
        <begin position="765"/>
        <end position="789"/>
    </location>
</feature>
<keyword evidence="2" id="KW-0472">Membrane</keyword>
<feature type="compositionally biased region" description="Basic and acidic residues" evidence="1">
    <location>
        <begin position="32"/>
        <end position="47"/>
    </location>
</feature>
<feature type="transmembrane region" description="Helical" evidence="2">
    <location>
        <begin position="833"/>
        <end position="854"/>
    </location>
</feature>
<keyword evidence="4" id="KW-1185">Reference proteome</keyword>